<evidence type="ECO:0000313" key="7">
    <source>
        <dbReference type="Proteomes" id="UP001140949"/>
    </source>
</evidence>
<evidence type="ECO:0000256" key="3">
    <source>
        <dbReference type="ARBA" id="ARBA00023089"/>
    </source>
</evidence>
<feature type="region of interest" description="Disordered" evidence="5">
    <location>
        <begin position="492"/>
        <end position="518"/>
    </location>
</feature>
<dbReference type="GO" id="GO:0009908">
    <property type="term" value="P:flower development"/>
    <property type="evidence" value="ECO:0007669"/>
    <property type="project" value="UniProtKB-KW"/>
</dbReference>
<keyword evidence="3 4" id="KW-0287">Flowering</keyword>
<dbReference type="GO" id="GO:0030154">
    <property type="term" value="P:cell differentiation"/>
    <property type="evidence" value="ECO:0007669"/>
    <property type="project" value="UniProtKB-KW"/>
</dbReference>
<dbReference type="PANTHER" id="PTHR31791:SF47">
    <property type="entry name" value="INACTIVE FRIGIDA-LIKE PROTEIN 2"/>
    <property type="match status" value="1"/>
</dbReference>
<keyword evidence="2 4" id="KW-0221">Differentiation</keyword>
<reference evidence="6" key="1">
    <citation type="journal article" date="2023" name="GigaByte">
        <title>Genome assembly of the bearded iris, Iris pallida Lam.</title>
        <authorList>
            <person name="Bruccoleri R.E."/>
            <person name="Oakeley E.J."/>
            <person name="Faust A.M.E."/>
            <person name="Altorfer M."/>
            <person name="Dessus-Babus S."/>
            <person name="Burckhardt D."/>
            <person name="Oertli M."/>
            <person name="Naumann U."/>
            <person name="Petersen F."/>
            <person name="Wong J."/>
        </authorList>
    </citation>
    <scope>NUCLEOTIDE SEQUENCE</scope>
    <source>
        <strain evidence="6">GSM-AAB239-AS_SAM_17_03QT</strain>
    </source>
</reference>
<dbReference type="PANTHER" id="PTHR31791">
    <property type="entry name" value="FRIGIDA-LIKE PROTEIN 3-RELATED"/>
    <property type="match status" value="1"/>
</dbReference>
<organism evidence="6 7">
    <name type="scientific">Iris pallida</name>
    <name type="common">Sweet iris</name>
    <dbReference type="NCBI Taxonomy" id="29817"/>
    <lineage>
        <taxon>Eukaryota</taxon>
        <taxon>Viridiplantae</taxon>
        <taxon>Streptophyta</taxon>
        <taxon>Embryophyta</taxon>
        <taxon>Tracheophyta</taxon>
        <taxon>Spermatophyta</taxon>
        <taxon>Magnoliopsida</taxon>
        <taxon>Liliopsida</taxon>
        <taxon>Asparagales</taxon>
        <taxon>Iridaceae</taxon>
        <taxon>Iridoideae</taxon>
        <taxon>Irideae</taxon>
        <taxon>Iris</taxon>
    </lineage>
</organism>
<dbReference type="Proteomes" id="UP001140949">
    <property type="component" value="Unassembled WGS sequence"/>
</dbReference>
<dbReference type="InterPro" id="IPR012474">
    <property type="entry name" value="Frigida"/>
</dbReference>
<dbReference type="EMBL" id="JANAVB010043216">
    <property type="protein sequence ID" value="KAJ6793223.1"/>
    <property type="molecule type" value="Genomic_DNA"/>
</dbReference>
<feature type="compositionally biased region" description="Low complexity" evidence="5">
    <location>
        <begin position="68"/>
        <end position="78"/>
    </location>
</feature>
<dbReference type="Pfam" id="PF07899">
    <property type="entry name" value="Frigida"/>
    <property type="match status" value="1"/>
</dbReference>
<feature type="region of interest" description="Disordered" evidence="5">
    <location>
        <begin position="65"/>
        <end position="95"/>
    </location>
</feature>
<gene>
    <name evidence="6" type="ORF">M6B38_111645</name>
</gene>
<keyword evidence="7" id="KW-1185">Reference proteome</keyword>
<accession>A0AAX6DN67</accession>
<comment type="similarity">
    <text evidence="1 4">Belongs to the Frigida family.</text>
</comment>
<evidence type="ECO:0000256" key="2">
    <source>
        <dbReference type="ARBA" id="ARBA00022782"/>
    </source>
</evidence>
<dbReference type="AlphaFoldDB" id="A0AAX6DN67"/>
<evidence type="ECO:0000313" key="6">
    <source>
        <dbReference type="EMBL" id="KAJ6793223.1"/>
    </source>
</evidence>
<proteinExistence type="inferred from homology"/>
<name>A0AAX6DN67_IRIPA</name>
<reference evidence="6" key="2">
    <citation type="submission" date="2023-04" db="EMBL/GenBank/DDBJ databases">
        <authorList>
            <person name="Bruccoleri R.E."/>
            <person name="Oakeley E.J."/>
            <person name="Faust A.-M."/>
            <person name="Dessus-Babus S."/>
            <person name="Altorfer M."/>
            <person name="Burckhardt D."/>
            <person name="Oertli M."/>
            <person name="Naumann U."/>
            <person name="Petersen F."/>
            <person name="Wong J."/>
        </authorList>
    </citation>
    <scope>NUCLEOTIDE SEQUENCE</scope>
    <source>
        <strain evidence="6">GSM-AAB239-AS_SAM_17_03QT</strain>
        <tissue evidence="6">Leaf</tissue>
    </source>
</reference>
<feature type="region of interest" description="Disordered" evidence="5">
    <location>
        <begin position="356"/>
        <end position="436"/>
    </location>
</feature>
<protein>
    <recommendedName>
        <fullName evidence="4">FRIGIDA-like protein</fullName>
    </recommendedName>
</protein>
<comment type="caution">
    <text evidence="6">The sequence shown here is derived from an EMBL/GenBank/DDBJ whole genome shotgun (WGS) entry which is preliminary data.</text>
</comment>
<keyword evidence="4" id="KW-0217">Developmental protein</keyword>
<evidence type="ECO:0000256" key="1">
    <source>
        <dbReference type="ARBA" id="ARBA00008956"/>
    </source>
</evidence>
<evidence type="ECO:0000256" key="5">
    <source>
        <dbReference type="SAM" id="MobiDB-lite"/>
    </source>
</evidence>
<sequence length="518" mass="56133">MATMKKIAEAIKSIPEKKESLRKALDSVRSAMPTFTLDWNGLEHHLSAIESSIFSRVNSLEAEGQKLASSTATATATLPPSPPPQEAAAEEDATPRPELVSLCVGNDAKGLITFIADSFNGAWSDLDAVLAELGPALRAAPDPAQLVLEAVEGFPSSTSYKERKACANLLERLQSVSPAIGPSARERALKLAAEWKGYIPDKRVATLEIIVFLQLIASYSLVSLFDHGEVLDLFCRVSGRRQAFGLVRNLGLVDSFSEVIQKLSSKGRQLDAVKLVYAYNFVDKFPPVPLLEAYVKQSKKMAQDIKKNGKNSKEAQSEAASKEMGALQSVLKTIEDCKLEKQYPRDGLEKRINQLEQQKAKDKKRNAAVAAVSNSKNQQQPKKRSCPQPPATTSAHPITADSYPPSHQTHLQHGLSDHAYPQHDPTNHVYPQHGLTDHASHMAGPYALASSGSVYNHAATSLPSSALGHGGTRSPCRPYLYPPESFAGTGGLYDRPATYSGYPPPSRLPPSYGSSLYP</sequence>
<evidence type="ECO:0000256" key="4">
    <source>
        <dbReference type="RuleBase" id="RU364012"/>
    </source>
</evidence>